<feature type="compositionally biased region" description="Acidic residues" evidence="1">
    <location>
        <begin position="93"/>
        <end position="104"/>
    </location>
</feature>
<evidence type="ECO:0008006" key="4">
    <source>
        <dbReference type="Google" id="ProtNLM"/>
    </source>
</evidence>
<comment type="caution">
    <text evidence="2">The sequence shown here is derived from an EMBL/GenBank/DDBJ whole genome shotgun (WGS) entry which is preliminary data.</text>
</comment>
<feature type="region of interest" description="Disordered" evidence="1">
    <location>
        <begin position="90"/>
        <end position="124"/>
    </location>
</feature>
<organism evidence="2 3">
    <name type="scientific">Blastopirellula marina</name>
    <dbReference type="NCBI Taxonomy" id="124"/>
    <lineage>
        <taxon>Bacteria</taxon>
        <taxon>Pseudomonadati</taxon>
        <taxon>Planctomycetota</taxon>
        <taxon>Planctomycetia</taxon>
        <taxon>Pirellulales</taxon>
        <taxon>Pirellulaceae</taxon>
        <taxon>Blastopirellula</taxon>
    </lineage>
</organism>
<evidence type="ECO:0000313" key="2">
    <source>
        <dbReference type="EMBL" id="PQO45815.1"/>
    </source>
</evidence>
<gene>
    <name evidence="2" type="ORF">C5Y93_12895</name>
</gene>
<dbReference type="PROSITE" id="PS51257">
    <property type="entry name" value="PROKAR_LIPOPROTEIN"/>
    <property type="match status" value="1"/>
</dbReference>
<sequence length="162" mass="17427">MKSKQIGPLAVTLSAIFLGLAGCSGPSDQPDLGEVHGTITLDGQPLSGVAVVFQPEIGRPAHGRTDAQGSYELTYIRDTRGTKIGRNRVEIAPSEEAEDEDYSAEAEANADTAQNQRPIKAGKARIPARYNINSELEADVKPGDNTFDFDLTSKKDNGRRRS</sequence>
<dbReference type="EMBL" id="PUHZ01000013">
    <property type="protein sequence ID" value="PQO45815.1"/>
    <property type="molecule type" value="Genomic_DNA"/>
</dbReference>
<evidence type="ECO:0000313" key="3">
    <source>
        <dbReference type="Proteomes" id="UP000237819"/>
    </source>
</evidence>
<dbReference type="Proteomes" id="UP000237819">
    <property type="component" value="Unassembled WGS sequence"/>
</dbReference>
<reference evidence="2 3" key="1">
    <citation type="submission" date="2018-02" db="EMBL/GenBank/DDBJ databases">
        <title>Comparative genomes isolates from brazilian mangrove.</title>
        <authorList>
            <person name="Araujo J.E."/>
            <person name="Taketani R.G."/>
            <person name="Silva M.C.P."/>
            <person name="Loureco M.V."/>
            <person name="Andreote F.D."/>
        </authorList>
    </citation>
    <scope>NUCLEOTIDE SEQUENCE [LARGE SCALE GENOMIC DNA]</scope>
    <source>
        <strain evidence="2 3">Nap-Phe MGV</strain>
    </source>
</reference>
<name>A0A2S8GN15_9BACT</name>
<feature type="region of interest" description="Disordered" evidence="1">
    <location>
        <begin position="137"/>
        <end position="162"/>
    </location>
</feature>
<accession>A0A2S8GN15</accession>
<dbReference type="RefSeq" id="WP_105335839.1">
    <property type="nucleotide sequence ID" value="NZ_PUHZ01000013.1"/>
</dbReference>
<dbReference type="AlphaFoldDB" id="A0A2S8GN15"/>
<protein>
    <recommendedName>
        <fullName evidence="4">Carboxypeptidase regulatory-like domain-containing protein</fullName>
    </recommendedName>
</protein>
<proteinExistence type="predicted"/>
<evidence type="ECO:0000256" key="1">
    <source>
        <dbReference type="SAM" id="MobiDB-lite"/>
    </source>
</evidence>
<dbReference type="OrthoDB" id="275291at2"/>